<dbReference type="KEGG" id="mvu:Metvu_0118"/>
<organism evidence="1 2">
    <name type="scientific">Methanocaldococcus vulcanius (strain ATCC 700851 / DSM 12094 / M7)</name>
    <name type="common">Methanococcus vulcanius</name>
    <dbReference type="NCBI Taxonomy" id="579137"/>
    <lineage>
        <taxon>Archaea</taxon>
        <taxon>Methanobacteriati</taxon>
        <taxon>Methanobacteriota</taxon>
        <taxon>Methanomada group</taxon>
        <taxon>Methanococci</taxon>
        <taxon>Methanococcales</taxon>
        <taxon>Methanocaldococcaceae</taxon>
        <taxon>Methanocaldococcus</taxon>
    </lineage>
</organism>
<accession>C9REI4</accession>
<evidence type="ECO:0000313" key="2">
    <source>
        <dbReference type="Proteomes" id="UP000002063"/>
    </source>
</evidence>
<gene>
    <name evidence="1" type="ordered locus">Metvu_0118</name>
</gene>
<dbReference type="Proteomes" id="UP000002063">
    <property type="component" value="Chromosome"/>
</dbReference>
<keyword evidence="2" id="KW-1185">Reference proteome</keyword>
<dbReference type="EMBL" id="CP001787">
    <property type="protein sequence ID" value="ACX71986.1"/>
    <property type="molecule type" value="Genomic_DNA"/>
</dbReference>
<reference evidence="1" key="1">
    <citation type="submission" date="2009-10" db="EMBL/GenBank/DDBJ databases">
        <title>Complete sequence of chromosome of Methanocaldococcus vulcanius M7.</title>
        <authorList>
            <consortium name="US DOE Joint Genome Institute"/>
            <person name="Lucas S."/>
            <person name="Copeland A."/>
            <person name="Lapidus A."/>
            <person name="Glavina del Rio T."/>
            <person name="Dalin E."/>
            <person name="Tice H."/>
            <person name="Bruce D."/>
            <person name="Goodwin L."/>
            <person name="Pitluck S."/>
            <person name="Lcollab F.I."/>
            <person name="Brettin T."/>
            <person name="Detter J.C."/>
            <person name="Han C."/>
            <person name="Tapia R."/>
            <person name="Kuske C.R."/>
            <person name="Schmutz J."/>
            <person name="Larimer F."/>
            <person name="Land M."/>
            <person name="Hauser L."/>
            <person name="Kyrpides N."/>
            <person name="Ovchinikova G."/>
            <person name="Sieprawska-Lupa M."/>
            <person name="Whitman W.B."/>
            <person name="Woyke T."/>
        </authorList>
    </citation>
    <scope>NUCLEOTIDE SEQUENCE [LARGE SCALE GENOMIC DNA]</scope>
    <source>
        <strain evidence="1">M7</strain>
    </source>
</reference>
<name>C9REI4_METVM</name>
<sequence>MLQSKKEKIINNLKKDILKIREEIGLTPTQFEIVDINIDGKILTIYTKNRTDKSIIIGPGGWVVGKLREKLKDKFNIIRVEDYSDILLFRERVKLIKSFFSDKEIQIICDYFLSDNVLKTDNKVVCIVQCQYDLYSLSILSKIFNVKAITYDFPALVPKRTKNKITTFINENNIDHEFISLNISKEELTDIIKNFPYGFLKDKIIDDFEGVIFTSCLNCRIFKHKKGILINFFKLFPLKMRKDEKYLNYCPLCIQSCKFRQNSERFIKKIVEEVYVGFKEPTDATEEILSMVKTWKR</sequence>
<proteinExistence type="predicted"/>
<protein>
    <submittedName>
        <fullName evidence="1">Uncharacterized protein</fullName>
    </submittedName>
</protein>
<evidence type="ECO:0000313" key="1">
    <source>
        <dbReference type="EMBL" id="ACX71986.1"/>
    </source>
</evidence>
<dbReference type="HOGENOM" id="CLU_077587_0_0_2"/>
<dbReference type="AlphaFoldDB" id="C9REI4"/>
<dbReference type="STRING" id="579137.Metvu_0118"/>
<dbReference type="eggNOG" id="arCOG04823">
    <property type="taxonomic scope" value="Archaea"/>
</dbReference>